<dbReference type="PANTHER" id="PTHR31639">
    <property type="entry name" value="F-BOX PROTEIN-LIKE"/>
    <property type="match status" value="1"/>
</dbReference>
<dbReference type="Gene3D" id="1.20.1280.50">
    <property type="match status" value="1"/>
</dbReference>
<dbReference type="Pfam" id="PF00646">
    <property type="entry name" value="F-box"/>
    <property type="match status" value="1"/>
</dbReference>
<dbReference type="InterPro" id="IPR032675">
    <property type="entry name" value="LRR_dom_sf"/>
</dbReference>
<dbReference type="EMBL" id="GISG01098016">
    <property type="protein sequence ID" value="MBA4636055.1"/>
    <property type="molecule type" value="Transcribed_RNA"/>
</dbReference>
<dbReference type="Gene3D" id="3.80.10.10">
    <property type="entry name" value="Ribonuclease Inhibitor"/>
    <property type="match status" value="1"/>
</dbReference>
<evidence type="ECO:0000313" key="2">
    <source>
        <dbReference type="EMBL" id="MBA4636055.1"/>
    </source>
</evidence>
<feature type="domain" description="F-box" evidence="1">
    <location>
        <begin position="20"/>
        <end position="73"/>
    </location>
</feature>
<dbReference type="PROSITE" id="PS50181">
    <property type="entry name" value="FBOX"/>
    <property type="match status" value="1"/>
</dbReference>
<proteinExistence type="predicted"/>
<dbReference type="InterPro" id="IPR001810">
    <property type="entry name" value="F-box_dom"/>
</dbReference>
<reference evidence="2" key="2">
    <citation type="submission" date="2020-07" db="EMBL/GenBank/DDBJ databases">
        <authorList>
            <person name="Vera ALvarez R."/>
            <person name="Arias-Moreno D.M."/>
            <person name="Jimenez-Jacinto V."/>
            <person name="Jimenez-Bremont J.F."/>
            <person name="Swaminathan K."/>
            <person name="Moose S.P."/>
            <person name="Guerrero-Gonzalez M.L."/>
            <person name="Marino-Ramirez L."/>
            <person name="Landsman D."/>
            <person name="Rodriguez-Kessler M."/>
            <person name="Delgado-Sanchez P."/>
        </authorList>
    </citation>
    <scope>NUCLEOTIDE SEQUENCE</scope>
    <source>
        <tissue evidence="2">Cladode</tissue>
    </source>
</reference>
<name>A0A7C8Z8M2_OPUST</name>
<dbReference type="SUPFAM" id="SSF81383">
    <property type="entry name" value="F-box domain"/>
    <property type="match status" value="1"/>
</dbReference>
<dbReference type="AlphaFoldDB" id="A0A7C8Z8M2"/>
<dbReference type="Pfam" id="PF24758">
    <property type="entry name" value="LRR_At5g56370"/>
    <property type="match status" value="1"/>
</dbReference>
<accession>A0A7C8Z8M2</accession>
<dbReference type="InterPro" id="IPR055411">
    <property type="entry name" value="LRR_FXL15/At3g58940/PEG3-like"/>
</dbReference>
<dbReference type="SUPFAM" id="SSF52047">
    <property type="entry name" value="RNI-like"/>
    <property type="match status" value="1"/>
</dbReference>
<protein>
    <recommendedName>
        <fullName evidence="1">F-box domain-containing protein</fullName>
    </recommendedName>
</protein>
<reference evidence="2" key="1">
    <citation type="journal article" date="2013" name="J. Plant Res.">
        <title>Effect of fungi and light on seed germination of three Opuntia species from semiarid lands of central Mexico.</title>
        <authorList>
            <person name="Delgado-Sanchez P."/>
            <person name="Jimenez-Bremont J.F."/>
            <person name="Guerrero-Gonzalez Mde L."/>
            <person name="Flores J."/>
        </authorList>
    </citation>
    <scope>NUCLEOTIDE SEQUENCE</scope>
    <source>
        <tissue evidence="2">Cladode</tissue>
    </source>
</reference>
<organism evidence="2">
    <name type="scientific">Opuntia streptacantha</name>
    <name type="common">Prickly pear cactus</name>
    <name type="synonym">Opuntia cardona</name>
    <dbReference type="NCBI Taxonomy" id="393608"/>
    <lineage>
        <taxon>Eukaryota</taxon>
        <taxon>Viridiplantae</taxon>
        <taxon>Streptophyta</taxon>
        <taxon>Embryophyta</taxon>
        <taxon>Tracheophyta</taxon>
        <taxon>Spermatophyta</taxon>
        <taxon>Magnoliopsida</taxon>
        <taxon>eudicotyledons</taxon>
        <taxon>Gunneridae</taxon>
        <taxon>Pentapetalae</taxon>
        <taxon>Caryophyllales</taxon>
        <taxon>Cactineae</taxon>
        <taxon>Cactaceae</taxon>
        <taxon>Opuntioideae</taxon>
        <taxon>Opuntia</taxon>
    </lineage>
</organism>
<evidence type="ECO:0000259" key="1">
    <source>
        <dbReference type="PROSITE" id="PS50181"/>
    </source>
</evidence>
<sequence>MAGAQAVIARNNKDCCRAGVGRINKLPPDVVERILQCLPLRDAVRTSILSSQWRYKWAALPQLILDEQHFLQSKKLYSKPPGLAIFEYSNIINNILLRHDGPIHKFVLHIPEWFPRNQDISHWIYFVSGKFVQEFTLCNGDMKYRKLPSWMFSCVGFNHLTHLTLIDWILPSLSSGYRGFPYLISLKFQLHMVNVTTGEAKKIGILVSKCPLLESLDLRINEEESHLTIHAPKLQNLVVSGRLSSICLEETEGIKALTLQSRLNPKGDLMAEFLSHSPLVEKLVLGSDFLRCCTGKVGLTLEQPNLPSKLRELKSLVLDGTLLQGQSFISFMIGLFQMAPKLQKLEIIACTFVQVPSSVTFEEDCQFNHLKSAKIIGGLGTDSSARVMLQLIKTVLLSSPVLEVMIIEATIPAAEKLNIAMELLRYRRASTNAEIIFKN</sequence>
<dbReference type="InterPro" id="IPR036047">
    <property type="entry name" value="F-box-like_dom_sf"/>
</dbReference>
<dbReference type="PANTHER" id="PTHR31639:SF237">
    <property type="entry name" value="F-BOX DOMAIN-CONTAINING PROTEIN"/>
    <property type="match status" value="1"/>
</dbReference>